<dbReference type="RefSeq" id="WP_036178048.1">
    <property type="nucleotide sequence ID" value="NZ_AVCZ01000030.1"/>
</dbReference>
<feature type="domain" description="CarD-like/TRCF RNAP-interacting" evidence="1">
    <location>
        <begin position="1"/>
        <end position="111"/>
    </location>
</feature>
<name>A0A0A3J414_9BACL</name>
<organism evidence="2 3">
    <name type="scientific">Ureibacillus massiliensis 4400831 = CIP 108448 = CCUG 49529</name>
    <dbReference type="NCBI Taxonomy" id="1211035"/>
    <lineage>
        <taxon>Bacteria</taxon>
        <taxon>Bacillati</taxon>
        <taxon>Bacillota</taxon>
        <taxon>Bacilli</taxon>
        <taxon>Bacillales</taxon>
        <taxon>Caryophanaceae</taxon>
        <taxon>Ureibacillus</taxon>
    </lineage>
</organism>
<dbReference type="Pfam" id="PF02559">
    <property type="entry name" value="CarD_TRCF_RID"/>
    <property type="match status" value="1"/>
</dbReference>
<dbReference type="EMBL" id="JPVQ01000030">
    <property type="protein sequence ID" value="KGR89918.1"/>
    <property type="molecule type" value="Genomic_DNA"/>
</dbReference>
<dbReference type="InterPro" id="IPR042215">
    <property type="entry name" value="CarD-like_C"/>
</dbReference>
<dbReference type="SMART" id="SM01058">
    <property type="entry name" value="CarD_TRCF"/>
    <property type="match status" value="1"/>
</dbReference>
<accession>A0A0A3J414</accession>
<dbReference type="GO" id="GO:0009303">
    <property type="term" value="P:rRNA transcription"/>
    <property type="evidence" value="ECO:0007669"/>
    <property type="project" value="TreeGrafter"/>
</dbReference>
<dbReference type="InterPro" id="IPR052531">
    <property type="entry name" value="CarD-like_regulator"/>
</dbReference>
<dbReference type="Proteomes" id="UP000030595">
    <property type="component" value="Unassembled WGS sequence"/>
</dbReference>
<evidence type="ECO:0000313" key="3">
    <source>
        <dbReference type="Proteomes" id="UP000030595"/>
    </source>
</evidence>
<dbReference type="eggNOG" id="COG1329">
    <property type="taxonomic scope" value="Bacteria"/>
</dbReference>
<dbReference type="Pfam" id="PF21095">
    <property type="entry name" value="CarD_C"/>
    <property type="match status" value="1"/>
</dbReference>
<protein>
    <recommendedName>
        <fullName evidence="1">CarD-like/TRCF RNAP-interacting domain-containing protein</fullName>
    </recommendedName>
</protein>
<dbReference type="Gene3D" id="2.40.10.170">
    <property type="match status" value="1"/>
</dbReference>
<keyword evidence="3" id="KW-1185">Reference proteome</keyword>
<dbReference type="AlphaFoldDB" id="A0A0A3J414"/>
<dbReference type="PANTHER" id="PTHR38447">
    <property type="entry name" value="TRANSCRIPTION FACTOR YDEB-RELATED"/>
    <property type="match status" value="1"/>
</dbReference>
<evidence type="ECO:0000259" key="1">
    <source>
        <dbReference type="SMART" id="SM01058"/>
    </source>
</evidence>
<gene>
    <name evidence="2" type="ORF">CD30_14375</name>
</gene>
<dbReference type="InterPro" id="IPR003711">
    <property type="entry name" value="CarD-like/TRCF_RID"/>
</dbReference>
<dbReference type="Gene3D" id="1.20.58.1290">
    <property type="entry name" value="CarD-like, C-terminal domain"/>
    <property type="match status" value="1"/>
</dbReference>
<proteinExistence type="predicted"/>
<dbReference type="InterPro" id="IPR036101">
    <property type="entry name" value="CarD-like/TRCF_RID_sf"/>
</dbReference>
<sequence length="165" mass="18984">MYNIGDLIIYSSHGICEIDDITEKTFSEETKTYYVMHPLNNQQLVIHIPINSKKLNLSDVVDKKTAMKIIDSFKNLGVEWIEKNNHRIHIYSEAIKKGDRFEIAKIVNTLMAKQKDDEANGKKLGNQDVKLLNTIQNSLFSELALSLNTTTEDIYNQVERNLQVQ</sequence>
<dbReference type="PANTHER" id="PTHR38447:SF1">
    <property type="entry name" value="RNA POLYMERASE-BINDING TRANSCRIPTION FACTOR CARD"/>
    <property type="match status" value="1"/>
</dbReference>
<comment type="caution">
    <text evidence="2">The sequence shown here is derived from an EMBL/GenBank/DDBJ whole genome shotgun (WGS) entry which is preliminary data.</text>
</comment>
<dbReference type="OrthoDB" id="9786074at2"/>
<dbReference type="SUPFAM" id="SSF141259">
    <property type="entry name" value="CarD-like"/>
    <property type="match status" value="1"/>
</dbReference>
<reference evidence="2 3" key="1">
    <citation type="submission" date="2014-02" db="EMBL/GenBank/DDBJ databases">
        <title>Draft genome sequence of Lysinibacillus massiliensis CCUG 49529.</title>
        <authorList>
            <person name="Zhang F."/>
            <person name="Wang G."/>
            <person name="Zhang L."/>
        </authorList>
    </citation>
    <scope>NUCLEOTIDE SEQUENCE [LARGE SCALE GENOMIC DNA]</scope>
    <source>
        <strain evidence="2 3">CCUG 49529</strain>
    </source>
</reference>
<evidence type="ECO:0000313" key="2">
    <source>
        <dbReference type="EMBL" id="KGR89918.1"/>
    </source>
</evidence>
<dbReference type="InterPro" id="IPR048792">
    <property type="entry name" value="CarD_C"/>
</dbReference>